<name>A0A7C3PCB0_9CYAN</name>
<evidence type="ECO:0000256" key="1">
    <source>
        <dbReference type="SAM" id="SignalP"/>
    </source>
</evidence>
<keyword evidence="1" id="KW-0732">Signal</keyword>
<proteinExistence type="predicted"/>
<sequence length="185" mass="20345">MRRVVAAIATGVVLAQGLPANAQTAQSVVGLKYQVTSEPGQQPVYRNLPKGLKPLSSGLIGNLAADKPYAIATYQQGDRQVLWLEQAVSRKAIRRPDGYFNDITWQVFDAVTLPSGASVLGGTTCYRNGKADSTLIPVLSKQALRRGDREWYTTFEQMWKANLQTKKLEKVKPQGIRCENPAWGV</sequence>
<accession>A0A7C3PCB0</accession>
<evidence type="ECO:0000313" key="2">
    <source>
        <dbReference type="EMBL" id="HFM96634.1"/>
    </source>
</evidence>
<gene>
    <name evidence="2" type="ORF">ENR64_02505</name>
</gene>
<dbReference type="AlphaFoldDB" id="A0A7C3PCB0"/>
<comment type="caution">
    <text evidence="2">The sequence shown here is derived from an EMBL/GenBank/DDBJ whole genome shotgun (WGS) entry which is preliminary data.</text>
</comment>
<feature type="chain" id="PRO_5027832231" evidence="1">
    <location>
        <begin position="23"/>
        <end position="185"/>
    </location>
</feature>
<organism evidence="2">
    <name type="scientific">Oscillatoriales cyanobacterium SpSt-418</name>
    <dbReference type="NCBI Taxonomy" id="2282169"/>
    <lineage>
        <taxon>Bacteria</taxon>
        <taxon>Bacillati</taxon>
        <taxon>Cyanobacteriota</taxon>
        <taxon>Cyanophyceae</taxon>
        <taxon>Oscillatoriophycideae</taxon>
        <taxon>Oscillatoriales</taxon>
    </lineage>
</organism>
<feature type="signal peptide" evidence="1">
    <location>
        <begin position="1"/>
        <end position="22"/>
    </location>
</feature>
<protein>
    <submittedName>
        <fullName evidence="2">Uncharacterized protein</fullName>
    </submittedName>
</protein>
<reference evidence="2" key="1">
    <citation type="journal article" date="2020" name="mSystems">
        <title>Genome- and Community-Level Interaction Insights into Carbon Utilization and Element Cycling Functions of Hydrothermarchaeota in Hydrothermal Sediment.</title>
        <authorList>
            <person name="Zhou Z."/>
            <person name="Liu Y."/>
            <person name="Xu W."/>
            <person name="Pan J."/>
            <person name="Luo Z.H."/>
            <person name="Li M."/>
        </authorList>
    </citation>
    <scope>NUCLEOTIDE SEQUENCE [LARGE SCALE GENOMIC DNA]</scope>
    <source>
        <strain evidence="2">SpSt-418</strain>
    </source>
</reference>
<dbReference type="EMBL" id="DSRU01000039">
    <property type="protein sequence ID" value="HFM96634.1"/>
    <property type="molecule type" value="Genomic_DNA"/>
</dbReference>